<feature type="region of interest" description="Disordered" evidence="3">
    <location>
        <begin position="98"/>
        <end position="307"/>
    </location>
</feature>
<dbReference type="Gene3D" id="3.40.140.10">
    <property type="entry name" value="Cytidine Deaminase, domain 2"/>
    <property type="match status" value="1"/>
</dbReference>
<dbReference type="Pfam" id="PF00383">
    <property type="entry name" value="dCMP_cyt_deam_1"/>
    <property type="match status" value="1"/>
</dbReference>
<feature type="compositionally biased region" description="Low complexity" evidence="3">
    <location>
        <begin position="140"/>
        <end position="159"/>
    </location>
</feature>
<evidence type="ECO:0000256" key="2">
    <source>
        <dbReference type="ARBA" id="ARBA00038160"/>
    </source>
</evidence>
<feature type="compositionally biased region" description="Polar residues" evidence="3">
    <location>
        <begin position="103"/>
        <end position="116"/>
    </location>
</feature>
<dbReference type="PANTHER" id="PTHR11079">
    <property type="entry name" value="CYTOSINE DEAMINASE FAMILY MEMBER"/>
    <property type="match status" value="1"/>
</dbReference>
<feature type="compositionally biased region" description="Gly residues" evidence="3">
    <location>
        <begin position="228"/>
        <end position="244"/>
    </location>
</feature>
<feature type="region of interest" description="Disordered" evidence="3">
    <location>
        <begin position="1192"/>
        <end position="1395"/>
    </location>
</feature>
<feature type="region of interest" description="Disordered" evidence="3">
    <location>
        <begin position="1050"/>
        <end position="1093"/>
    </location>
</feature>
<reference evidence="5 6" key="1">
    <citation type="submission" date="2019-10" db="EMBL/GenBank/DDBJ databases">
        <authorList>
            <person name="Palmer J.M."/>
        </authorList>
    </citation>
    <scope>NUCLEOTIDE SEQUENCE [LARGE SCALE GENOMIC DNA]</scope>
    <source>
        <strain evidence="5 6">TWF718</strain>
    </source>
</reference>
<dbReference type="GO" id="GO:0008033">
    <property type="term" value="P:tRNA processing"/>
    <property type="evidence" value="ECO:0007669"/>
    <property type="project" value="UniProtKB-KW"/>
</dbReference>
<evidence type="ECO:0000313" key="5">
    <source>
        <dbReference type="EMBL" id="KAK6329864.1"/>
    </source>
</evidence>
<dbReference type="GO" id="GO:0005634">
    <property type="term" value="C:nucleus"/>
    <property type="evidence" value="ECO:0007669"/>
    <property type="project" value="TreeGrafter"/>
</dbReference>
<dbReference type="PROSITE" id="PS51747">
    <property type="entry name" value="CYT_DCMP_DEAMINASES_2"/>
    <property type="match status" value="1"/>
</dbReference>
<keyword evidence="6" id="KW-1185">Reference proteome</keyword>
<feature type="region of interest" description="Disordered" evidence="3">
    <location>
        <begin position="354"/>
        <end position="410"/>
    </location>
</feature>
<evidence type="ECO:0000256" key="3">
    <source>
        <dbReference type="SAM" id="MobiDB-lite"/>
    </source>
</evidence>
<feature type="compositionally biased region" description="Basic and acidic residues" evidence="3">
    <location>
        <begin position="1368"/>
        <end position="1380"/>
    </location>
</feature>
<feature type="compositionally biased region" description="Pro residues" evidence="3">
    <location>
        <begin position="38"/>
        <end position="50"/>
    </location>
</feature>
<feature type="compositionally biased region" description="Polar residues" evidence="3">
    <location>
        <begin position="1229"/>
        <end position="1238"/>
    </location>
</feature>
<feature type="region of interest" description="Disordered" evidence="3">
    <location>
        <begin position="1134"/>
        <end position="1165"/>
    </location>
</feature>
<comment type="caution">
    <text evidence="5">The sequence shown here is derived from an EMBL/GenBank/DDBJ whole genome shotgun (WGS) entry which is preliminary data.</text>
</comment>
<name>A0AAN8R8W2_9PEZI</name>
<dbReference type="SUPFAM" id="SSF53927">
    <property type="entry name" value="Cytidine deaminase-like"/>
    <property type="match status" value="1"/>
</dbReference>
<dbReference type="EMBL" id="JAVHNR010000012">
    <property type="protein sequence ID" value="KAK6329864.1"/>
    <property type="molecule type" value="Genomic_DNA"/>
</dbReference>
<feature type="region of interest" description="Disordered" evidence="3">
    <location>
        <begin position="890"/>
        <end position="918"/>
    </location>
</feature>
<dbReference type="PANTHER" id="PTHR11079:SF156">
    <property type="entry name" value="INACTIVE TRNA-SPECIFIC ADENOSINE DEAMINASE-LIKE PROTEIN 3-RELATED"/>
    <property type="match status" value="1"/>
</dbReference>
<evidence type="ECO:0000259" key="4">
    <source>
        <dbReference type="PROSITE" id="PS51747"/>
    </source>
</evidence>
<feature type="compositionally biased region" description="Basic and acidic residues" evidence="3">
    <location>
        <begin position="1061"/>
        <end position="1075"/>
    </location>
</feature>
<keyword evidence="1" id="KW-0819">tRNA processing</keyword>
<sequence>MGLGLWDVLCVVRLSSRCPANPKKITFQKFAISNVLTTPPPPSTHYPPPTTTAYARQPPTNNHLKPAGPSSVFLPSFAMSATQDPKPAQADIVQPVAPIRQGPPTNAPTGPRSQSGGYSGNNANNANDQRQGSRSPHPHNSTNNFRNRSSSSGNERGSFRGNGRGNFRGDYRGGRGGGNTYNIDNGSRYRSSSGGSPYPGGYSSSGGSRSGSRGPGETGFTSDFNGYSRGGNRGNRGCRGGRGSSRGDSRGGRSQSRGGGSSQKNDHSPKPPLQNPLSALEGSKQTGEDSILPAQPAPVPQTASTKLNTGHTDALAMVGNNEPGTSAAVAAEGTQAPVPPTAGASSKPQLAINTNIENKHATDVTDAPTKKGKRSRPRKKNRGKREELEANVDDADNEGTSGSEDASASPVAIRFGPDLVTASLVAPETTITMIPMPGGVKSGIKVDQSNVKEPKASEDGTKEVIRPMLEEYRRKDSRFSLLPTRRELTTAIEQMEVYTVVVHSRAANEVVNTIKKITDNLKEGVPDCQHLRRLVKPENLPPSLTGLPDSLFIDYSTENQSPSVKVNPDGTVETVARSRGASRAQRRRRNASYRKGEKPLYVLLCPVVAMTIRELYEIMSPHPLFAGVDLDCEVPFDSQDIPQIIKHTVPQWAPCNLRQSNTWTEKYWPTIYRRTNPYGPHPFLTNKWEDKLHAPYPVSEMDYVDFDGKELTMGEYYMRLARKVAEEGERRGAGLRIGCVVVELKERDGPRHGRVMAVAHDARTQANNPLAHACYRAISLVGRKRVEVTARHKPKVNMYSLNGPNSPMEDDYYDRVPGDPDGYLMNDLVVFMTHEPCVMCSMAMVHSRIGCLVYSEPMVSGGLHADLAPAEGHSLPFRGVTDEDVADYRHRHGLPDQDNSQTRATDGPLGGGDDDAGTETIRVKLPAVKGRGRNTGGQTKEQFMKEQVTRLKKEWAPIDPSLKTDDAIIEACKDKAFHKEKRKEDISFFQALRRALLNERDKQEAEAKTQARIAAAKEVNRKGNKMDKATQTAKIFDSINDGEDYLGSTSNVKISASDPSKNTEQRESSLSKENMRSSAVQTSTIPDADPVDGGKFAQTCAVFDTHGKNMVDRVIPVKISRSPNTDGQALSIEGESAIIERDSTNEEKPRDNSPEGFGGLGDIDIVGVNEDRTPITTGQDEDAKGKGLAVDISTEGAERGRSRIPAPFKPGTGDFVAVNVSYGSPDPQPSGSTPDNDFTTSGGEETAGTGCEEDSDLDVGAALDLMTVEAPDTVEDDGEKKKRKKKKKRSRKKKAAADENAASGNTEGFEIVDVNEEGKEASTKEESPTTAQSGPSPDADKEKTNTALPQSRPELPIGEEGPDDEDKEDKAAIEAQKEPEDLGPDELVRPTRPFRLLEEKTNAKVPKYDHGPGDGYGLFWREKLNWKFLCFRYKPKEDEEAWDANIEWQGAANDRLHA</sequence>
<feature type="region of interest" description="Disordered" evidence="3">
    <location>
        <begin position="37"/>
        <end position="71"/>
    </location>
</feature>
<feature type="compositionally biased region" description="Basic and acidic residues" evidence="3">
    <location>
        <begin position="1316"/>
        <end position="1327"/>
    </location>
</feature>
<comment type="similarity">
    <text evidence="2">Belongs to the cytidine and deoxycytidylate deaminase family. ADAT3 subfamily.</text>
</comment>
<feature type="domain" description="CMP/dCMP-type deaminase" evidence="4">
    <location>
        <begin position="712"/>
        <end position="866"/>
    </location>
</feature>
<dbReference type="InterPro" id="IPR016193">
    <property type="entry name" value="Cytidine_deaminase-like"/>
</dbReference>
<feature type="compositionally biased region" description="Low complexity" evidence="3">
    <location>
        <begin position="186"/>
        <end position="212"/>
    </location>
</feature>
<evidence type="ECO:0000256" key="1">
    <source>
        <dbReference type="ARBA" id="ARBA00022694"/>
    </source>
</evidence>
<feature type="compositionally biased region" description="Polar residues" evidence="3">
    <location>
        <begin position="1050"/>
        <end position="1060"/>
    </location>
</feature>
<evidence type="ECO:0000313" key="6">
    <source>
        <dbReference type="Proteomes" id="UP001313282"/>
    </source>
</evidence>
<feature type="compositionally biased region" description="Basic and acidic residues" evidence="3">
    <location>
        <begin position="1138"/>
        <end position="1153"/>
    </location>
</feature>
<accession>A0AAN8R8W2</accession>
<proteinExistence type="inferred from homology"/>
<feature type="compositionally biased region" description="Basic residues" evidence="3">
    <location>
        <begin position="1281"/>
        <end position="1294"/>
    </location>
</feature>
<feature type="compositionally biased region" description="Basic residues" evidence="3">
    <location>
        <begin position="370"/>
        <end position="383"/>
    </location>
</feature>
<dbReference type="CDD" id="cd01285">
    <property type="entry name" value="nucleoside_deaminase"/>
    <property type="match status" value="1"/>
</dbReference>
<dbReference type="GO" id="GO:0052717">
    <property type="term" value="F:tRNA-specific adenosine-34 deaminase activity"/>
    <property type="evidence" value="ECO:0007669"/>
    <property type="project" value="TreeGrafter"/>
</dbReference>
<dbReference type="GO" id="GO:0005737">
    <property type="term" value="C:cytoplasm"/>
    <property type="evidence" value="ECO:0007669"/>
    <property type="project" value="TreeGrafter"/>
</dbReference>
<organism evidence="5 6">
    <name type="scientific">Orbilia javanica</name>
    <dbReference type="NCBI Taxonomy" id="47235"/>
    <lineage>
        <taxon>Eukaryota</taxon>
        <taxon>Fungi</taxon>
        <taxon>Dikarya</taxon>
        <taxon>Ascomycota</taxon>
        <taxon>Pezizomycotina</taxon>
        <taxon>Orbiliomycetes</taxon>
        <taxon>Orbiliales</taxon>
        <taxon>Orbiliaceae</taxon>
        <taxon>Orbilia</taxon>
    </lineage>
</organism>
<feature type="compositionally biased region" description="Polar residues" evidence="3">
    <location>
        <begin position="1076"/>
        <end position="1085"/>
    </location>
</feature>
<protein>
    <submittedName>
        <fullName evidence="5">tRNA-specific adenosine deaminase subunit tad3</fullName>
    </submittedName>
</protein>
<feature type="compositionally biased region" description="Low complexity" evidence="3">
    <location>
        <begin position="1239"/>
        <end position="1250"/>
    </location>
</feature>
<feature type="compositionally biased region" description="Low complexity" evidence="3">
    <location>
        <begin position="51"/>
        <end position="60"/>
    </location>
</feature>
<gene>
    <name evidence="5" type="primary">TAD3</name>
    <name evidence="5" type="ORF">TWF718_003295</name>
</gene>
<dbReference type="InterPro" id="IPR002125">
    <property type="entry name" value="CMP_dCMP_dom"/>
</dbReference>
<dbReference type="Proteomes" id="UP001313282">
    <property type="component" value="Unassembled WGS sequence"/>
</dbReference>